<sequence length="137" mass="15779">MLDGYIARKYDKISEFGKIIDPLADKVAILVIILQLYRHDYIVPLYFWTVILRDLLIFTGGIIVSQIIKKVLPSNLLGKITAFSIGLYLLLVIIGLEITLLYKIVFYISLLLCYLSLIGYAVRAYESIKWYKRNEAV</sequence>
<dbReference type="InterPro" id="IPR043130">
    <property type="entry name" value="CDP-OH_PTrfase_TM_dom"/>
</dbReference>
<dbReference type="Pfam" id="PF01066">
    <property type="entry name" value="CDP-OH_P_transf"/>
    <property type="match status" value="1"/>
</dbReference>
<dbReference type="InterPro" id="IPR048254">
    <property type="entry name" value="CDP_ALCOHOL_P_TRANSF_CS"/>
</dbReference>
<dbReference type="PROSITE" id="PS00379">
    <property type="entry name" value="CDP_ALCOHOL_P_TRANSF"/>
    <property type="match status" value="1"/>
</dbReference>
<dbReference type="eggNOG" id="COG0558">
    <property type="taxonomic scope" value="Bacteria"/>
</dbReference>
<evidence type="ECO:0000256" key="2">
    <source>
        <dbReference type="RuleBase" id="RU003750"/>
    </source>
</evidence>
<dbReference type="KEGG" id="mro:MROS_2516"/>
<dbReference type="InterPro" id="IPR000462">
    <property type="entry name" value="CDP-OH_P_trans"/>
</dbReference>
<evidence type="ECO:0000256" key="1">
    <source>
        <dbReference type="ARBA" id="ARBA00022679"/>
    </source>
</evidence>
<keyword evidence="3" id="KW-1133">Transmembrane helix</keyword>
<keyword evidence="5" id="KW-1185">Reference proteome</keyword>
<dbReference type="GO" id="GO:0008654">
    <property type="term" value="P:phospholipid biosynthetic process"/>
    <property type="evidence" value="ECO:0007669"/>
    <property type="project" value="InterPro"/>
</dbReference>
<protein>
    <submittedName>
        <fullName evidence="4">CDP-diacylglycerol/glycerol-3-phosphate 3-phosphatidyltransferase</fullName>
    </submittedName>
</protein>
<feature type="transmembrane region" description="Helical" evidence="3">
    <location>
        <begin position="76"/>
        <end position="98"/>
    </location>
</feature>
<evidence type="ECO:0000256" key="3">
    <source>
        <dbReference type="SAM" id="Phobius"/>
    </source>
</evidence>
<evidence type="ECO:0000313" key="5">
    <source>
        <dbReference type="Proteomes" id="UP000009011"/>
    </source>
</evidence>
<keyword evidence="3" id="KW-0812">Transmembrane</keyword>
<proteinExistence type="inferred from homology"/>
<name>I7A783_MELRP</name>
<organism evidence="4 5">
    <name type="scientific">Melioribacter roseus (strain DSM 23840 / JCM 17771 / VKM B-2668 / P3M-2)</name>
    <dbReference type="NCBI Taxonomy" id="1191523"/>
    <lineage>
        <taxon>Bacteria</taxon>
        <taxon>Pseudomonadati</taxon>
        <taxon>Ignavibacteriota</taxon>
        <taxon>Ignavibacteria</taxon>
        <taxon>Ignavibacteriales</taxon>
        <taxon>Melioribacteraceae</taxon>
        <taxon>Melioribacter</taxon>
    </lineage>
</organism>
<reference evidence="4 5" key="1">
    <citation type="journal article" date="2013" name="PLoS ONE">
        <title>Genomic analysis of Melioribacter roseus, facultatively anaerobic organotrophic bacterium representing a novel deep lineage within Bacteriodetes/Chlorobi group.</title>
        <authorList>
            <person name="Kadnikov V.V."/>
            <person name="Mardanov A.V."/>
            <person name="Podosokorskaya O.A."/>
            <person name="Gavrilov S.N."/>
            <person name="Kublanov I.V."/>
            <person name="Beletsky A.V."/>
            <person name="Bonch-Osmolovskaya E.A."/>
            <person name="Ravin N.V."/>
        </authorList>
    </citation>
    <scope>NUCLEOTIDE SEQUENCE [LARGE SCALE GENOMIC DNA]</scope>
    <source>
        <strain evidence="5">JCM 17771 / P3M-2</strain>
    </source>
</reference>
<accession>I7A783</accession>
<feature type="transmembrane region" description="Helical" evidence="3">
    <location>
        <begin position="45"/>
        <end position="64"/>
    </location>
</feature>
<gene>
    <name evidence="4" type="ordered locus">MROS_2516</name>
</gene>
<keyword evidence="3" id="KW-0472">Membrane</keyword>
<dbReference type="HOGENOM" id="CLU_051314_6_3_10"/>
<dbReference type="EMBL" id="CP003557">
    <property type="protein sequence ID" value="AFN75746.1"/>
    <property type="molecule type" value="Genomic_DNA"/>
</dbReference>
<keyword evidence="1 2" id="KW-0808">Transferase</keyword>
<dbReference type="STRING" id="1191523.MROS_2516"/>
<dbReference type="GO" id="GO:0016020">
    <property type="term" value="C:membrane"/>
    <property type="evidence" value="ECO:0007669"/>
    <property type="project" value="InterPro"/>
</dbReference>
<dbReference type="Proteomes" id="UP000009011">
    <property type="component" value="Chromosome"/>
</dbReference>
<dbReference type="Gene3D" id="1.20.120.1760">
    <property type="match status" value="1"/>
</dbReference>
<dbReference type="GO" id="GO:0016780">
    <property type="term" value="F:phosphotransferase activity, for other substituted phosphate groups"/>
    <property type="evidence" value="ECO:0007669"/>
    <property type="project" value="InterPro"/>
</dbReference>
<evidence type="ECO:0000313" key="4">
    <source>
        <dbReference type="EMBL" id="AFN75746.1"/>
    </source>
</evidence>
<feature type="transmembrane region" description="Helical" evidence="3">
    <location>
        <begin position="104"/>
        <end position="122"/>
    </location>
</feature>
<comment type="similarity">
    <text evidence="2">Belongs to the CDP-alcohol phosphatidyltransferase class-I family.</text>
</comment>
<dbReference type="AlphaFoldDB" id="I7A783"/>